<proteinExistence type="predicted"/>
<organism evidence="1 3">
    <name type="scientific">Medicago truncatula</name>
    <name type="common">Barrel medic</name>
    <name type="synonym">Medicago tribuloides</name>
    <dbReference type="NCBI Taxonomy" id="3880"/>
    <lineage>
        <taxon>Eukaryota</taxon>
        <taxon>Viridiplantae</taxon>
        <taxon>Streptophyta</taxon>
        <taxon>Embryophyta</taxon>
        <taxon>Tracheophyta</taxon>
        <taxon>Spermatophyta</taxon>
        <taxon>Magnoliopsida</taxon>
        <taxon>eudicotyledons</taxon>
        <taxon>Gunneridae</taxon>
        <taxon>Pentapetalae</taxon>
        <taxon>rosids</taxon>
        <taxon>fabids</taxon>
        <taxon>Fabales</taxon>
        <taxon>Fabaceae</taxon>
        <taxon>Papilionoideae</taxon>
        <taxon>50 kb inversion clade</taxon>
        <taxon>NPAAA clade</taxon>
        <taxon>Hologalegina</taxon>
        <taxon>IRL clade</taxon>
        <taxon>Trifolieae</taxon>
        <taxon>Medicago</taxon>
    </lineage>
</organism>
<sequence>MRKTPARKQIDEKCPFGFEQPNYQNEQLLHYLIFSFESLSQTQNRVLLGNSGICYNPRFDIKLGILEVLILSLPEQTVIPKSSPLANNHQGVIPQKTTINETVLFLIGLASNLETSILL</sequence>
<evidence type="ECO:0000313" key="1">
    <source>
        <dbReference type="EMBL" id="KEH28291.1"/>
    </source>
</evidence>
<dbReference type="EMBL" id="CM001221">
    <property type="protein sequence ID" value="KEH28291.1"/>
    <property type="molecule type" value="Genomic_DNA"/>
</dbReference>
<reference evidence="1 3" key="1">
    <citation type="journal article" date="2011" name="Nature">
        <title>The Medicago genome provides insight into the evolution of rhizobial symbioses.</title>
        <authorList>
            <person name="Young N.D."/>
            <person name="Debelle F."/>
            <person name="Oldroyd G.E."/>
            <person name="Geurts R."/>
            <person name="Cannon S.B."/>
            <person name="Udvardi M.K."/>
            <person name="Benedito V.A."/>
            <person name="Mayer K.F."/>
            <person name="Gouzy J."/>
            <person name="Schoof H."/>
            <person name="Van de Peer Y."/>
            <person name="Proost S."/>
            <person name="Cook D.R."/>
            <person name="Meyers B.C."/>
            <person name="Spannagl M."/>
            <person name="Cheung F."/>
            <person name="De Mita S."/>
            <person name="Krishnakumar V."/>
            <person name="Gundlach H."/>
            <person name="Zhou S."/>
            <person name="Mudge J."/>
            <person name="Bharti A.K."/>
            <person name="Murray J.D."/>
            <person name="Naoumkina M.A."/>
            <person name="Rosen B."/>
            <person name="Silverstein K.A."/>
            <person name="Tang H."/>
            <person name="Rombauts S."/>
            <person name="Zhao P.X."/>
            <person name="Zhou P."/>
            <person name="Barbe V."/>
            <person name="Bardou P."/>
            <person name="Bechner M."/>
            <person name="Bellec A."/>
            <person name="Berger A."/>
            <person name="Berges H."/>
            <person name="Bidwell S."/>
            <person name="Bisseling T."/>
            <person name="Choisne N."/>
            <person name="Couloux A."/>
            <person name="Denny R."/>
            <person name="Deshpande S."/>
            <person name="Dai X."/>
            <person name="Doyle J.J."/>
            <person name="Dudez A.M."/>
            <person name="Farmer A.D."/>
            <person name="Fouteau S."/>
            <person name="Franken C."/>
            <person name="Gibelin C."/>
            <person name="Gish J."/>
            <person name="Goldstein S."/>
            <person name="Gonzalez A.J."/>
            <person name="Green P.J."/>
            <person name="Hallab A."/>
            <person name="Hartog M."/>
            <person name="Hua A."/>
            <person name="Humphray S.J."/>
            <person name="Jeong D.H."/>
            <person name="Jing Y."/>
            <person name="Jocker A."/>
            <person name="Kenton S.M."/>
            <person name="Kim D.J."/>
            <person name="Klee K."/>
            <person name="Lai H."/>
            <person name="Lang C."/>
            <person name="Lin S."/>
            <person name="Macmil S.L."/>
            <person name="Magdelenat G."/>
            <person name="Matthews L."/>
            <person name="McCorrison J."/>
            <person name="Monaghan E.L."/>
            <person name="Mun J.H."/>
            <person name="Najar F.Z."/>
            <person name="Nicholson C."/>
            <person name="Noirot C."/>
            <person name="O'Bleness M."/>
            <person name="Paule C.R."/>
            <person name="Poulain J."/>
            <person name="Prion F."/>
            <person name="Qin B."/>
            <person name="Qu C."/>
            <person name="Retzel E.F."/>
            <person name="Riddle C."/>
            <person name="Sallet E."/>
            <person name="Samain S."/>
            <person name="Samson N."/>
            <person name="Sanders I."/>
            <person name="Saurat O."/>
            <person name="Scarpelli C."/>
            <person name="Schiex T."/>
            <person name="Segurens B."/>
            <person name="Severin A.J."/>
            <person name="Sherrier D.J."/>
            <person name="Shi R."/>
            <person name="Sims S."/>
            <person name="Singer S.R."/>
            <person name="Sinharoy S."/>
            <person name="Sterck L."/>
            <person name="Viollet A."/>
            <person name="Wang B.B."/>
            <person name="Wang K."/>
            <person name="Wang M."/>
            <person name="Wang X."/>
            <person name="Warfsmann J."/>
            <person name="Weissenbach J."/>
            <person name="White D.D."/>
            <person name="White J.D."/>
            <person name="Wiley G.B."/>
            <person name="Wincker P."/>
            <person name="Xing Y."/>
            <person name="Yang L."/>
            <person name="Yao Z."/>
            <person name="Ying F."/>
            <person name="Zhai J."/>
            <person name="Zhou L."/>
            <person name="Zuber A."/>
            <person name="Denarie J."/>
            <person name="Dixon R.A."/>
            <person name="May G.D."/>
            <person name="Schwartz D.C."/>
            <person name="Rogers J."/>
            <person name="Quetier F."/>
            <person name="Town C.D."/>
            <person name="Roe B.A."/>
        </authorList>
    </citation>
    <scope>NUCLEOTIDE SEQUENCE [LARGE SCALE GENOMIC DNA]</scope>
    <source>
        <strain evidence="1">A17</strain>
        <strain evidence="2 3">cv. Jemalong A17</strain>
    </source>
</reference>
<dbReference type="EnsemblPlants" id="KEH28291">
    <property type="protein sequence ID" value="KEH28291"/>
    <property type="gene ID" value="MTR_5g083375"/>
</dbReference>
<evidence type="ECO:0000313" key="2">
    <source>
        <dbReference type="EnsemblPlants" id="KEH28291"/>
    </source>
</evidence>
<dbReference type="AlphaFoldDB" id="A0A072UFU4"/>
<reference evidence="1 3" key="2">
    <citation type="journal article" date="2014" name="BMC Genomics">
        <title>An improved genome release (version Mt4.0) for the model legume Medicago truncatula.</title>
        <authorList>
            <person name="Tang H."/>
            <person name="Krishnakumar V."/>
            <person name="Bidwell S."/>
            <person name="Rosen B."/>
            <person name="Chan A."/>
            <person name="Zhou S."/>
            <person name="Gentzbittel L."/>
            <person name="Childs K.L."/>
            <person name="Yandell M."/>
            <person name="Gundlach H."/>
            <person name="Mayer K.F."/>
            <person name="Schwartz D.C."/>
            <person name="Town C.D."/>
        </authorList>
    </citation>
    <scope>GENOME REANNOTATION</scope>
    <source>
        <strain evidence="1">A17</strain>
        <strain evidence="2 3">cv. Jemalong A17</strain>
    </source>
</reference>
<evidence type="ECO:0000313" key="3">
    <source>
        <dbReference type="Proteomes" id="UP000002051"/>
    </source>
</evidence>
<gene>
    <name evidence="1" type="ordered locus">MTR_5g083375</name>
</gene>
<dbReference type="HOGENOM" id="CLU_2064989_0_0_1"/>
<protein>
    <submittedName>
        <fullName evidence="1 2">Uncharacterized protein</fullName>
    </submittedName>
</protein>
<dbReference type="Proteomes" id="UP000002051">
    <property type="component" value="Chromosome 5"/>
</dbReference>
<accession>A0A072UFU4</accession>
<reference evidence="2" key="3">
    <citation type="submission" date="2015-04" db="UniProtKB">
        <authorList>
            <consortium name="EnsemblPlants"/>
        </authorList>
    </citation>
    <scope>IDENTIFICATION</scope>
    <source>
        <strain evidence="2">cv. Jemalong A17</strain>
    </source>
</reference>
<name>A0A072UFU4_MEDTR</name>
<keyword evidence="3" id="KW-1185">Reference proteome</keyword>